<name>A0A1Z5R7C5_SORBI</name>
<organism evidence="1 2">
    <name type="scientific">Sorghum bicolor</name>
    <name type="common">Sorghum</name>
    <name type="synonym">Sorghum vulgare</name>
    <dbReference type="NCBI Taxonomy" id="4558"/>
    <lineage>
        <taxon>Eukaryota</taxon>
        <taxon>Viridiplantae</taxon>
        <taxon>Streptophyta</taxon>
        <taxon>Embryophyta</taxon>
        <taxon>Tracheophyta</taxon>
        <taxon>Spermatophyta</taxon>
        <taxon>Magnoliopsida</taxon>
        <taxon>Liliopsida</taxon>
        <taxon>Poales</taxon>
        <taxon>Poaceae</taxon>
        <taxon>PACMAD clade</taxon>
        <taxon>Panicoideae</taxon>
        <taxon>Andropogonodae</taxon>
        <taxon>Andropogoneae</taxon>
        <taxon>Sorghinae</taxon>
        <taxon>Sorghum</taxon>
    </lineage>
</organism>
<reference evidence="2" key="2">
    <citation type="journal article" date="2018" name="Plant J.">
        <title>The Sorghum bicolor reference genome: improved assembly, gene annotations, a transcriptome atlas, and signatures of genome organization.</title>
        <authorList>
            <person name="McCormick R.F."/>
            <person name="Truong S.K."/>
            <person name="Sreedasyam A."/>
            <person name="Jenkins J."/>
            <person name="Shu S."/>
            <person name="Sims D."/>
            <person name="Kennedy M."/>
            <person name="Amirebrahimi M."/>
            <person name="Weers B.D."/>
            <person name="McKinley B."/>
            <person name="Mattison A."/>
            <person name="Morishige D.T."/>
            <person name="Grimwood J."/>
            <person name="Schmutz J."/>
            <person name="Mullet J.E."/>
        </authorList>
    </citation>
    <scope>NUCLEOTIDE SEQUENCE [LARGE SCALE GENOMIC DNA]</scope>
    <source>
        <strain evidence="2">cv. BTx623</strain>
    </source>
</reference>
<gene>
    <name evidence="1" type="ORF">SORBI_3008G177750</name>
</gene>
<dbReference type="InParanoid" id="A0A1Z5R7C5"/>
<reference evidence="1 2" key="1">
    <citation type="journal article" date="2009" name="Nature">
        <title>The Sorghum bicolor genome and the diversification of grasses.</title>
        <authorList>
            <person name="Paterson A.H."/>
            <person name="Bowers J.E."/>
            <person name="Bruggmann R."/>
            <person name="Dubchak I."/>
            <person name="Grimwood J."/>
            <person name="Gundlach H."/>
            <person name="Haberer G."/>
            <person name="Hellsten U."/>
            <person name="Mitros T."/>
            <person name="Poliakov A."/>
            <person name="Schmutz J."/>
            <person name="Spannagl M."/>
            <person name="Tang H."/>
            <person name="Wang X."/>
            <person name="Wicker T."/>
            <person name="Bharti A.K."/>
            <person name="Chapman J."/>
            <person name="Feltus F.A."/>
            <person name="Gowik U."/>
            <person name="Grigoriev I.V."/>
            <person name="Lyons E."/>
            <person name="Maher C.A."/>
            <person name="Martis M."/>
            <person name="Narechania A."/>
            <person name="Otillar R.P."/>
            <person name="Penning B.W."/>
            <person name="Salamov A.A."/>
            <person name="Wang Y."/>
            <person name="Zhang L."/>
            <person name="Carpita N.C."/>
            <person name="Freeling M."/>
            <person name="Gingle A.R."/>
            <person name="Hash C.T."/>
            <person name="Keller B."/>
            <person name="Klein P."/>
            <person name="Kresovich S."/>
            <person name="McCann M.C."/>
            <person name="Ming R."/>
            <person name="Peterson D.G."/>
            <person name="Mehboob-ur-Rahman"/>
            <person name="Ware D."/>
            <person name="Westhoff P."/>
            <person name="Mayer K.F."/>
            <person name="Messing J."/>
            <person name="Rokhsar D.S."/>
        </authorList>
    </citation>
    <scope>NUCLEOTIDE SEQUENCE [LARGE SCALE GENOMIC DNA]</scope>
    <source>
        <strain evidence="2">cv. BTx623</strain>
    </source>
</reference>
<evidence type="ECO:0000313" key="2">
    <source>
        <dbReference type="Proteomes" id="UP000000768"/>
    </source>
</evidence>
<dbReference type="Proteomes" id="UP000000768">
    <property type="component" value="Chromosome 8"/>
</dbReference>
<sequence>MQASARPFNSSCASCLAPHRQQRSIHAWLPTGKNCMRPQGSKTSGGFLKQLGSAGSDQDFTAIDFFLHVTAQDLLWPHSRLSHSLCSLMSWFLLFSYFWICDSCYTIVY</sequence>
<dbReference type="EMBL" id="CM000767">
    <property type="protein sequence ID" value="OQU79674.1"/>
    <property type="molecule type" value="Genomic_DNA"/>
</dbReference>
<dbReference type="AlphaFoldDB" id="A0A1Z5R7C5"/>
<keyword evidence="2" id="KW-1185">Reference proteome</keyword>
<evidence type="ECO:0000313" key="1">
    <source>
        <dbReference type="EMBL" id="OQU79674.1"/>
    </source>
</evidence>
<dbReference type="Gramene" id="OQU79674">
    <property type="protein sequence ID" value="OQU79674"/>
    <property type="gene ID" value="SORBI_3008G177750"/>
</dbReference>
<accession>A0A1Z5R7C5</accession>
<proteinExistence type="predicted"/>
<protein>
    <submittedName>
        <fullName evidence="1">Uncharacterized protein</fullName>
    </submittedName>
</protein>